<keyword evidence="1" id="KW-1133">Transmembrane helix</keyword>
<keyword evidence="1" id="KW-0472">Membrane</keyword>
<feature type="transmembrane region" description="Helical" evidence="1">
    <location>
        <begin position="7"/>
        <end position="25"/>
    </location>
</feature>
<evidence type="ECO:0000256" key="1">
    <source>
        <dbReference type="SAM" id="Phobius"/>
    </source>
</evidence>
<dbReference type="AlphaFoldDB" id="A0A7C4H945"/>
<protein>
    <submittedName>
        <fullName evidence="2">Uncharacterized protein</fullName>
    </submittedName>
</protein>
<name>A0A7C4H945_STAMA</name>
<sequence>MKEIIEYILASLIIISIIPIYDYIIGNLYNPPELTVDYSLLNLFTLHVTNILNKPFIHGNASSPLFSFEKLVESKLGYLLTEYRYRVEVISASLLKVFFNNTSNDIIVETLEPGYVNILVVYRDNERIYFKNITLTQYILKTINNTYIYSINISSIGITSPDKLLYILAILETPGHRYINYYALFENNVRRVYFGENNENIAIIAPKNLLNTQQLNATIVFYNQGEFYCLNESSYEEPRKITGNNIEFYRVYMRYVTSLNKTVIYNNIEYSVYNLTLYVQEKITRVRIRPDYEEIEVSTDEHRINVYSPIYNLVLAVLYDNVGNIYVAEWYPHRLVFGYDNPGEIPVSYMTTVVRLGMIDYVVVISMWRSYL</sequence>
<organism evidence="2">
    <name type="scientific">Staphylothermus marinus</name>
    <dbReference type="NCBI Taxonomy" id="2280"/>
    <lineage>
        <taxon>Archaea</taxon>
        <taxon>Thermoproteota</taxon>
        <taxon>Thermoprotei</taxon>
        <taxon>Desulfurococcales</taxon>
        <taxon>Desulfurococcaceae</taxon>
        <taxon>Staphylothermus</taxon>
    </lineage>
</organism>
<dbReference type="EMBL" id="DTBJ01000020">
    <property type="protein sequence ID" value="HGM58546.1"/>
    <property type="molecule type" value="Genomic_DNA"/>
</dbReference>
<reference evidence="2" key="1">
    <citation type="journal article" date="2020" name="mSystems">
        <title>Genome- and Community-Level Interaction Insights into Carbon Utilization and Element Cycling Functions of Hydrothermarchaeota in Hydrothermal Sediment.</title>
        <authorList>
            <person name="Zhou Z."/>
            <person name="Liu Y."/>
            <person name="Xu W."/>
            <person name="Pan J."/>
            <person name="Luo Z.H."/>
            <person name="Li M."/>
        </authorList>
    </citation>
    <scope>NUCLEOTIDE SEQUENCE [LARGE SCALE GENOMIC DNA]</scope>
    <source>
        <strain evidence="2">SpSt-642</strain>
    </source>
</reference>
<comment type="caution">
    <text evidence="2">The sequence shown here is derived from an EMBL/GenBank/DDBJ whole genome shotgun (WGS) entry which is preliminary data.</text>
</comment>
<evidence type="ECO:0000313" key="2">
    <source>
        <dbReference type="EMBL" id="HGM58546.1"/>
    </source>
</evidence>
<keyword evidence="1" id="KW-0812">Transmembrane</keyword>
<gene>
    <name evidence="2" type="ORF">ENU14_03020</name>
</gene>
<proteinExistence type="predicted"/>
<accession>A0A7C4H945</accession>